<protein>
    <recommendedName>
        <fullName evidence="4">Secreted protein</fullName>
    </recommendedName>
</protein>
<evidence type="ECO:0000313" key="3">
    <source>
        <dbReference type="Proteomes" id="UP001519460"/>
    </source>
</evidence>
<keyword evidence="1" id="KW-0812">Transmembrane</keyword>
<accession>A0ABD0JFC1</accession>
<keyword evidence="3" id="KW-1185">Reference proteome</keyword>
<evidence type="ECO:0008006" key="4">
    <source>
        <dbReference type="Google" id="ProtNLM"/>
    </source>
</evidence>
<reference evidence="2 3" key="1">
    <citation type="journal article" date="2023" name="Sci. Data">
        <title>Genome assembly of the Korean intertidal mud-creeper Batillaria attramentaria.</title>
        <authorList>
            <person name="Patra A.K."/>
            <person name="Ho P.T."/>
            <person name="Jun S."/>
            <person name="Lee S.J."/>
            <person name="Kim Y."/>
            <person name="Won Y.J."/>
        </authorList>
    </citation>
    <scope>NUCLEOTIDE SEQUENCE [LARGE SCALE GENOMIC DNA]</scope>
    <source>
        <strain evidence="2">Wonlab-2016</strain>
    </source>
</reference>
<proteinExistence type="predicted"/>
<sequence length="143" mass="16041">MYVSCTTLVCPIARPLCMYRARPSCVPLPVLLLVVLEVAIAMVSRHSCCGGVMWRYQWRIRVRDVVPLLYTWRGAVCVTLEELSSAGGGRSYLTEPANRKGQHTLEENCSQINTVLRPITTPHRHTVQPALSPFSGCCDHFLR</sequence>
<gene>
    <name evidence="2" type="ORF">BaRGS_00035223</name>
</gene>
<dbReference type="EMBL" id="JACVVK020000465">
    <property type="protein sequence ID" value="KAK7473562.1"/>
    <property type="molecule type" value="Genomic_DNA"/>
</dbReference>
<evidence type="ECO:0000313" key="2">
    <source>
        <dbReference type="EMBL" id="KAK7473562.1"/>
    </source>
</evidence>
<dbReference type="AlphaFoldDB" id="A0ABD0JFC1"/>
<evidence type="ECO:0000256" key="1">
    <source>
        <dbReference type="SAM" id="Phobius"/>
    </source>
</evidence>
<keyword evidence="1" id="KW-0472">Membrane</keyword>
<organism evidence="2 3">
    <name type="scientific">Batillaria attramentaria</name>
    <dbReference type="NCBI Taxonomy" id="370345"/>
    <lineage>
        <taxon>Eukaryota</taxon>
        <taxon>Metazoa</taxon>
        <taxon>Spiralia</taxon>
        <taxon>Lophotrochozoa</taxon>
        <taxon>Mollusca</taxon>
        <taxon>Gastropoda</taxon>
        <taxon>Caenogastropoda</taxon>
        <taxon>Sorbeoconcha</taxon>
        <taxon>Cerithioidea</taxon>
        <taxon>Batillariidae</taxon>
        <taxon>Batillaria</taxon>
    </lineage>
</organism>
<name>A0ABD0JFC1_9CAEN</name>
<keyword evidence="1" id="KW-1133">Transmembrane helix</keyword>
<feature type="transmembrane region" description="Helical" evidence="1">
    <location>
        <begin position="31"/>
        <end position="54"/>
    </location>
</feature>
<comment type="caution">
    <text evidence="2">The sequence shown here is derived from an EMBL/GenBank/DDBJ whole genome shotgun (WGS) entry which is preliminary data.</text>
</comment>
<dbReference type="Proteomes" id="UP001519460">
    <property type="component" value="Unassembled WGS sequence"/>
</dbReference>